<feature type="active site" description="Charge relay system" evidence="5">
    <location>
        <position position="323"/>
    </location>
</feature>
<evidence type="ECO:0000256" key="5">
    <source>
        <dbReference type="PROSITE-ProRule" id="PRU01240"/>
    </source>
</evidence>
<keyword evidence="4 5" id="KW-0720">Serine protease</keyword>
<keyword evidence="9" id="KW-1185">Reference proteome</keyword>
<dbReference type="InterPro" id="IPR000209">
    <property type="entry name" value="Peptidase_S8/S53_dom"/>
</dbReference>
<feature type="compositionally biased region" description="Gly residues" evidence="6">
    <location>
        <begin position="223"/>
        <end position="233"/>
    </location>
</feature>
<dbReference type="Proteomes" id="UP000054498">
    <property type="component" value="Unassembled WGS sequence"/>
</dbReference>
<dbReference type="GO" id="GO:0004252">
    <property type="term" value="F:serine-type endopeptidase activity"/>
    <property type="evidence" value="ECO:0007669"/>
    <property type="project" value="UniProtKB-UniRule"/>
</dbReference>
<dbReference type="GeneID" id="25738895"/>
<proteinExistence type="inferred from homology"/>
<dbReference type="SUPFAM" id="SSF52743">
    <property type="entry name" value="Subtilisin-like"/>
    <property type="match status" value="1"/>
</dbReference>
<organism evidence="8 9">
    <name type="scientific">Monoraphidium neglectum</name>
    <dbReference type="NCBI Taxonomy" id="145388"/>
    <lineage>
        <taxon>Eukaryota</taxon>
        <taxon>Viridiplantae</taxon>
        <taxon>Chlorophyta</taxon>
        <taxon>core chlorophytes</taxon>
        <taxon>Chlorophyceae</taxon>
        <taxon>CS clade</taxon>
        <taxon>Sphaeropleales</taxon>
        <taxon>Selenastraceae</taxon>
        <taxon>Monoraphidium</taxon>
    </lineage>
</organism>
<evidence type="ECO:0000259" key="7">
    <source>
        <dbReference type="Pfam" id="PF00082"/>
    </source>
</evidence>
<feature type="region of interest" description="Disordered" evidence="6">
    <location>
        <begin position="223"/>
        <end position="249"/>
    </location>
</feature>
<evidence type="ECO:0000256" key="3">
    <source>
        <dbReference type="ARBA" id="ARBA00022801"/>
    </source>
</evidence>
<dbReference type="PROSITE" id="PS00137">
    <property type="entry name" value="SUBTILASE_HIS"/>
    <property type="match status" value="1"/>
</dbReference>
<feature type="domain" description="Peptidase S8/S53" evidence="7">
    <location>
        <begin position="283"/>
        <end position="504"/>
    </location>
</feature>
<reference evidence="8 9" key="1">
    <citation type="journal article" date="2013" name="BMC Genomics">
        <title>Reconstruction of the lipid metabolism for the microalga Monoraphidium neglectum from its genome sequence reveals characteristics suitable for biofuel production.</title>
        <authorList>
            <person name="Bogen C."/>
            <person name="Al-Dilaimi A."/>
            <person name="Albersmeier A."/>
            <person name="Wichmann J."/>
            <person name="Grundmann M."/>
            <person name="Rupp O."/>
            <person name="Lauersen K.J."/>
            <person name="Blifernez-Klassen O."/>
            <person name="Kalinowski J."/>
            <person name="Goesmann A."/>
            <person name="Mussgnug J.H."/>
            <person name="Kruse O."/>
        </authorList>
    </citation>
    <scope>NUCLEOTIDE SEQUENCE [LARGE SCALE GENOMIC DNA]</scope>
    <source>
        <strain evidence="8 9">SAG 48.87</strain>
    </source>
</reference>
<dbReference type="Pfam" id="PF00082">
    <property type="entry name" value="Peptidase_S8"/>
    <property type="match status" value="1"/>
</dbReference>
<evidence type="ECO:0000313" key="9">
    <source>
        <dbReference type="Proteomes" id="UP000054498"/>
    </source>
</evidence>
<dbReference type="EMBL" id="KK101163">
    <property type="protein sequence ID" value="KIZ01941.1"/>
    <property type="molecule type" value="Genomic_DNA"/>
</dbReference>
<feature type="active site" description="Charge relay system" evidence="5">
    <location>
        <position position="291"/>
    </location>
</feature>
<protein>
    <submittedName>
        <fullName evidence="8">Peptidase S8 and S53 subtilisin kexinsedolisin</fullName>
        <ecNumber evidence="8">3.4.21.62</ecNumber>
    </submittedName>
</protein>
<dbReference type="OrthoDB" id="371436at2759"/>
<accession>A0A0D2N815</accession>
<keyword evidence="3 5" id="KW-0378">Hydrolase</keyword>
<gene>
    <name evidence="8" type="ORF">MNEG_6019</name>
</gene>
<dbReference type="GO" id="GO:0006508">
    <property type="term" value="P:proteolysis"/>
    <property type="evidence" value="ECO:0007669"/>
    <property type="project" value="UniProtKB-KW"/>
</dbReference>
<feature type="active site" description="Charge relay system" evidence="5">
    <location>
        <position position="491"/>
    </location>
</feature>
<dbReference type="InterPro" id="IPR036852">
    <property type="entry name" value="Peptidase_S8/S53_dom_sf"/>
</dbReference>
<dbReference type="PANTHER" id="PTHR43806:SF11">
    <property type="entry name" value="CEREVISIN-RELATED"/>
    <property type="match status" value="1"/>
</dbReference>
<dbReference type="InterPro" id="IPR023828">
    <property type="entry name" value="Peptidase_S8_Ser-AS"/>
</dbReference>
<dbReference type="EC" id="3.4.21.62" evidence="8"/>
<dbReference type="AlphaFoldDB" id="A0A0D2N815"/>
<dbReference type="KEGG" id="mng:MNEG_6019"/>
<dbReference type="RefSeq" id="XP_013900960.1">
    <property type="nucleotide sequence ID" value="XM_014045506.1"/>
</dbReference>
<evidence type="ECO:0000256" key="1">
    <source>
        <dbReference type="ARBA" id="ARBA00011073"/>
    </source>
</evidence>
<dbReference type="InterPro" id="IPR015500">
    <property type="entry name" value="Peptidase_S8_subtilisin-rel"/>
</dbReference>
<evidence type="ECO:0000256" key="6">
    <source>
        <dbReference type="SAM" id="MobiDB-lite"/>
    </source>
</evidence>
<name>A0A0D2N815_9CHLO</name>
<evidence type="ECO:0000313" key="8">
    <source>
        <dbReference type="EMBL" id="KIZ01941.1"/>
    </source>
</evidence>
<sequence>MLINYSHASFFLTLPVLAPRPWIIVPCAQPSNLAAYTPAFTLRWAGCLTPSTTLVWYGERCGADFSLIQWTGVYAIDKASGQLVPNCHSHYTDPQYRPGTPFGNAVFGGCGVAPTSASLPTKVCSDPSPCISTAAASSFAYTAAITGCGLKSQQVLYTGAPCGPANKLVRWSSFQLKTAAGKVGCPTRAAGAVNPMFDREWFGACGSQPANFGKLPTKLCDGGGGGGGGGGGNNPTPSPAPTPPPSGARLQREALKSGEKSLPGMARIQAVVNNQVPIINADKSVTVAVLDTGGTFLDELNTQTGMSFVGGRRNSDWSDIEKHGTHVSGTIGARNNGFGVFGVLPNVKILPIKVLGNDGGGSMSDIMAAIDYVATNAVSLGIGVINLSLGGTGSVRDPICQSIQAATTRGVVVVVAAGNDGDDLAGYSPASCPATIAVTAISPTANTPAGFSNWLNPGASAAEQRRVVAAPGVNILSTLPDGSYDSWQGTSMASPHVAGAAARCFAAGECKVGDGAANRERFLNSIWAKYDSDPAYRWTSARTPVASGKWYGPLVWADKW</sequence>
<dbReference type="PANTHER" id="PTHR43806">
    <property type="entry name" value="PEPTIDASE S8"/>
    <property type="match status" value="1"/>
</dbReference>
<dbReference type="Gene3D" id="3.40.50.200">
    <property type="entry name" value="Peptidase S8/S53 domain"/>
    <property type="match status" value="1"/>
</dbReference>
<keyword evidence="2 5" id="KW-0645">Protease</keyword>
<evidence type="ECO:0000256" key="4">
    <source>
        <dbReference type="ARBA" id="ARBA00022825"/>
    </source>
</evidence>
<evidence type="ECO:0000256" key="2">
    <source>
        <dbReference type="ARBA" id="ARBA00022670"/>
    </source>
</evidence>
<dbReference type="InterPro" id="IPR050131">
    <property type="entry name" value="Peptidase_S8_subtilisin-like"/>
</dbReference>
<dbReference type="PROSITE" id="PS00138">
    <property type="entry name" value="SUBTILASE_SER"/>
    <property type="match status" value="1"/>
</dbReference>
<dbReference type="PROSITE" id="PS51892">
    <property type="entry name" value="SUBTILASE"/>
    <property type="match status" value="1"/>
</dbReference>
<feature type="compositionally biased region" description="Pro residues" evidence="6">
    <location>
        <begin position="236"/>
        <end position="246"/>
    </location>
</feature>
<dbReference type="InterPro" id="IPR022398">
    <property type="entry name" value="Peptidase_S8_His-AS"/>
</dbReference>
<comment type="similarity">
    <text evidence="1 5">Belongs to the peptidase S8 family.</text>
</comment>
<dbReference type="PRINTS" id="PR00723">
    <property type="entry name" value="SUBTILISIN"/>
</dbReference>